<dbReference type="Proteomes" id="UP000271291">
    <property type="component" value="Chromosome"/>
</dbReference>
<dbReference type="Proteomes" id="UP000501753">
    <property type="component" value="Chromosome"/>
</dbReference>
<dbReference type="EMBL" id="CP034687">
    <property type="protein sequence ID" value="AZS85887.1"/>
    <property type="molecule type" value="Genomic_DNA"/>
</dbReference>
<evidence type="ECO:0000313" key="2">
    <source>
        <dbReference type="EMBL" id="QCN87254.1"/>
    </source>
</evidence>
<gene>
    <name evidence="2" type="ORF">DDJ31_21760</name>
    <name evidence="1" type="ORF">ELQ87_17515</name>
</gene>
<evidence type="ECO:0000313" key="4">
    <source>
        <dbReference type="Proteomes" id="UP000501753"/>
    </source>
</evidence>
<dbReference type="OrthoDB" id="3510499at2"/>
<evidence type="ECO:0000313" key="1">
    <source>
        <dbReference type="EMBL" id="AZS85887.1"/>
    </source>
</evidence>
<keyword evidence="4" id="KW-1185">Reference proteome</keyword>
<reference evidence="1 3" key="2">
    <citation type="submission" date="2018-12" db="EMBL/GenBank/DDBJ databases">
        <title>Streptomyces griseoviridis F1-27 complete genome.</title>
        <authorList>
            <person name="Mariita R.M."/>
            <person name="Sello J.K."/>
        </authorList>
    </citation>
    <scope>NUCLEOTIDE SEQUENCE [LARGE SCALE GENOMIC DNA]</scope>
    <source>
        <strain evidence="1 3">F1-27</strain>
    </source>
</reference>
<name>A0A3S9ZEG1_STRGD</name>
<accession>A0A3S9ZEG1</accession>
<proteinExistence type="predicted"/>
<organism evidence="1 3">
    <name type="scientific">Streptomyces griseoviridis</name>
    <dbReference type="NCBI Taxonomy" id="45398"/>
    <lineage>
        <taxon>Bacteria</taxon>
        <taxon>Bacillati</taxon>
        <taxon>Actinomycetota</taxon>
        <taxon>Actinomycetes</taxon>
        <taxon>Kitasatosporales</taxon>
        <taxon>Streptomycetaceae</taxon>
        <taxon>Streptomyces</taxon>
    </lineage>
</organism>
<dbReference type="KEGG" id="sgd:ELQ87_17515"/>
<dbReference type="AlphaFoldDB" id="A0A3S9ZEG1"/>
<evidence type="ECO:0000313" key="3">
    <source>
        <dbReference type="Proteomes" id="UP000271291"/>
    </source>
</evidence>
<sequence>MPSYDSSRARFRLADRHVAVLAHLLDGENPPEDLWASLGELVRIGLVGEEGELAPILRDLLSALAAPLALVTVEVMGEHGTINHGVIVGHRTMIAHEGWPDEEESEYTPIAPHSLVWELARMVNLQADDEATPVVSRVETTMGALDAALSVLEQDVSDEAATRDLIRKALTEAGTPEEPGLTELTELIMAMNAMWRITTAWDGKHEGERAAMVRGLAVWDCGPRGYWVREKPTEPILEGQVGPESELCLVRTRNGDIWGKITDLLPDKEELIDA</sequence>
<protein>
    <submittedName>
        <fullName evidence="1">Uncharacterized protein</fullName>
    </submittedName>
</protein>
<dbReference type="RefSeq" id="WP_127178722.1">
    <property type="nucleotide sequence ID" value="NZ_CP029078.1"/>
</dbReference>
<dbReference type="EMBL" id="CP029078">
    <property type="protein sequence ID" value="QCN87254.1"/>
    <property type="molecule type" value="Genomic_DNA"/>
</dbReference>
<reference evidence="2 4" key="1">
    <citation type="submission" date="2018-04" db="EMBL/GenBank/DDBJ databases">
        <title>Complete genome sequences of Streptomyces griseoviridis K61 and characterization of antagonistic properties of biological control agents.</title>
        <authorList>
            <person name="Mariita R.M."/>
            <person name="Sello J.K."/>
        </authorList>
    </citation>
    <scope>NUCLEOTIDE SEQUENCE [LARGE SCALE GENOMIC DNA]</scope>
    <source>
        <strain evidence="2 4">K61</strain>
    </source>
</reference>